<keyword evidence="6" id="KW-0539">Nucleus</keyword>
<dbReference type="PANTHER" id="PTHR24396">
    <property type="entry name" value="ZINC FINGER PROTEIN"/>
    <property type="match status" value="1"/>
</dbReference>
<dbReference type="EMBL" id="SWFS01000538">
    <property type="protein sequence ID" value="KAA8898789.1"/>
    <property type="molecule type" value="Genomic_DNA"/>
</dbReference>
<feature type="region of interest" description="Disordered" evidence="8">
    <location>
        <begin position="184"/>
        <end position="208"/>
    </location>
</feature>
<comment type="subcellular location">
    <subcellularLocation>
        <location evidence="1">Nucleus</location>
    </subcellularLocation>
</comment>
<evidence type="ECO:0000256" key="5">
    <source>
        <dbReference type="ARBA" id="ARBA00022833"/>
    </source>
</evidence>
<name>A0A642UJ78_9ASCO</name>
<keyword evidence="2" id="KW-0479">Metal-binding</keyword>
<dbReference type="InterPro" id="IPR036236">
    <property type="entry name" value="Znf_C2H2_sf"/>
</dbReference>
<dbReference type="PROSITE" id="PS00028">
    <property type="entry name" value="ZINC_FINGER_C2H2_1"/>
    <property type="match status" value="1"/>
</dbReference>
<organism evidence="10 11">
    <name type="scientific">Trichomonascus ciferrii</name>
    <dbReference type="NCBI Taxonomy" id="44093"/>
    <lineage>
        <taxon>Eukaryota</taxon>
        <taxon>Fungi</taxon>
        <taxon>Dikarya</taxon>
        <taxon>Ascomycota</taxon>
        <taxon>Saccharomycotina</taxon>
        <taxon>Dipodascomycetes</taxon>
        <taxon>Dipodascales</taxon>
        <taxon>Trichomonascaceae</taxon>
        <taxon>Trichomonascus</taxon>
        <taxon>Trichomonascus ciferrii complex</taxon>
    </lineage>
</organism>
<dbReference type="GO" id="GO:0008270">
    <property type="term" value="F:zinc ion binding"/>
    <property type="evidence" value="ECO:0007669"/>
    <property type="project" value="UniProtKB-KW"/>
</dbReference>
<keyword evidence="5" id="KW-0862">Zinc</keyword>
<dbReference type="GO" id="GO:0000981">
    <property type="term" value="F:DNA-binding transcription factor activity, RNA polymerase II-specific"/>
    <property type="evidence" value="ECO:0007669"/>
    <property type="project" value="TreeGrafter"/>
</dbReference>
<evidence type="ECO:0000256" key="2">
    <source>
        <dbReference type="ARBA" id="ARBA00022723"/>
    </source>
</evidence>
<reference evidence="10" key="1">
    <citation type="journal article" date="2019" name="G3 (Bethesda)">
        <title>Genome Assemblies of Two Rare Opportunistic Yeast Pathogens: Diutina rugosa (syn. Candida rugosa) and Trichomonascus ciferrii (syn. Candida ciferrii).</title>
        <authorList>
            <person name="Mixao V."/>
            <person name="Saus E."/>
            <person name="Hansen A.P."/>
            <person name="Lass-Florl C."/>
            <person name="Gabaldon T."/>
        </authorList>
    </citation>
    <scope>NUCLEOTIDE SEQUENCE</scope>
    <source>
        <strain evidence="10">CBS 4856</strain>
    </source>
</reference>
<evidence type="ECO:0000256" key="6">
    <source>
        <dbReference type="ARBA" id="ARBA00023242"/>
    </source>
</evidence>
<dbReference type="InterPro" id="IPR051643">
    <property type="entry name" value="Transcr_Reg_ZincFinger"/>
</dbReference>
<feature type="compositionally biased region" description="Low complexity" evidence="8">
    <location>
        <begin position="255"/>
        <end position="280"/>
    </location>
</feature>
<feature type="domain" description="C2H2-type" evidence="9">
    <location>
        <begin position="289"/>
        <end position="316"/>
    </location>
</feature>
<protein>
    <recommendedName>
        <fullName evidence="9">C2H2-type domain-containing protein</fullName>
    </recommendedName>
</protein>
<dbReference type="Proteomes" id="UP000761534">
    <property type="component" value="Unassembled WGS sequence"/>
</dbReference>
<dbReference type="SMART" id="SM00355">
    <property type="entry name" value="ZnF_C2H2"/>
    <property type="match status" value="2"/>
</dbReference>
<proteinExistence type="predicted"/>
<dbReference type="FunFam" id="3.30.160.60:FF:000100">
    <property type="entry name" value="Zinc finger 45-like"/>
    <property type="match status" value="1"/>
</dbReference>
<evidence type="ECO:0000256" key="8">
    <source>
        <dbReference type="SAM" id="MobiDB-lite"/>
    </source>
</evidence>
<keyword evidence="3" id="KW-0677">Repeat</keyword>
<evidence type="ECO:0000313" key="11">
    <source>
        <dbReference type="Proteomes" id="UP000761534"/>
    </source>
</evidence>
<keyword evidence="11" id="KW-1185">Reference proteome</keyword>
<evidence type="ECO:0000313" key="10">
    <source>
        <dbReference type="EMBL" id="KAA8898789.1"/>
    </source>
</evidence>
<evidence type="ECO:0000256" key="3">
    <source>
        <dbReference type="ARBA" id="ARBA00022737"/>
    </source>
</evidence>
<keyword evidence="4 7" id="KW-0863">Zinc-finger</keyword>
<dbReference type="Gene3D" id="3.30.160.60">
    <property type="entry name" value="Classic Zinc Finger"/>
    <property type="match status" value="1"/>
</dbReference>
<evidence type="ECO:0000256" key="4">
    <source>
        <dbReference type="ARBA" id="ARBA00022771"/>
    </source>
</evidence>
<dbReference type="Pfam" id="PF00096">
    <property type="entry name" value="zf-C2H2"/>
    <property type="match status" value="1"/>
</dbReference>
<dbReference type="VEuPathDB" id="FungiDB:TRICI_006473"/>
<evidence type="ECO:0000259" key="9">
    <source>
        <dbReference type="PROSITE" id="PS50157"/>
    </source>
</evidence>
<dbReference type="PROSITE" id="PS50157">
    <property type="entry name" value="ZINC_FINGER_C2H2_2"/>
    <property type="match status" value="1"/>
</dbReference>
<evidence type="ECO:0000256" key="1">
    <source>
        <dbReference type="ARBA" id="ARBA00004123"/>
    </source>
</evidence>
<gene>
    <name evidence="10" type="ORF">TRICI_006473</name>
</gene>
<dbReference type="AlphaFoldDB" id="A0A642UJ78"/>
<sequence>MTATSWFYSLVQTVFGKCWRLFAYLMGSSDQKITSADDAIQNNDDSQPSLFPKVMVENLLRTSSSGPVPCSTDQSFNLVQLTSSADGTLLGWDTIDSRQQQPQQQQQSNQSSTLNFYPEGFFENAINNTSVAAAGISRSDSYSSFASPPELEQDFYTSPTSNAAFFSDSELPIFPYTDLSYPQIHSRGSSSSTSSSGTDSQRPSVVSTTAKESTIWNSLFPFENNQQNLSFMDQTPVPSDTELYHGPLTQPQIIQHQQHPLSPPITESPSSVSSNAPSPKSKVDSNTPFVCPKCHASFRIKGYLTRHMKKHATKKAYNCPFYDPEAKTTCHPSGGFSRRDTYKTHLKARHFLYPLGTRSEHRAKVPGTCAGCDEHFASNEQWVEEHIQKKRCKGFVLRS</sequence>
<evidence type="ECO:0000256" key="7">
    <source>
        <dbReference type="PROSITE-ProRule" id="PRU00042"/>
    </source>
</evidence>
<dbReference type="GO" id="GO:0005634">
    <property type="term" value="C:nucleus"/>
    <property type="evidence" value="ECO:0007669"/>
    <property type="project" value="UniProtKB-SubCell"/>
</dbReference>
<dbReference type="SUPFAM" id="SSF57667">
    <property type="entry name" value="beta-beta-alpha zinc fingers"/>
    <property type="match status" value="1"/>
</dbReference>
<dbReference type="GO" id="GO:0000978">
    <property type="term" value="F:RNA polymerase II cis-regulatory region sequence-specific DNA binding"/>
    <property type="evidence" value="ECO:0007669"/>
    <property type="project" value="TreeGrafter"/>
</dbReference>
<dbReference type="OrthoDB" id="9439903at2759"/>
<accession>A0A642UJ78</accession>
<dbReference type="InterPro" id="IPR013087">
    <property type="entry name" value="Znf_C2H2_type"/>
</dbReference>
<feature type="region of interest" description="Disordered" evidence="8">
    <location>
        <begin position="255"/>
        <end position="284"/>
    </location>
</feature>
<feature type="compositionally biased region" description="Low complexity" evidence="8">
    <location>
        <begin position="186"/>
        <end position="204"/>
    </location>
</feature>
<comment type="caution">
    <text evidence="10">The sequence shown here is derived from an EMBL/GenBank/DDBJ whole genome shotgun (WGS) entry which is preliminary data.</text>
</comment>
<dbReference type="PANTHER" id="PTHR24396:SF19">
    <property type="entry name" value="FI01119P"/>
    <property type="match status" value="1"/>
</dbReference>